<organism evidence="2 3">
    <name type="scientific">Nesterenkonia rhizosphaerae</name>
    <dbReference type="NCBI Taxonomy" id="1348272"/>
    <lineage>
        <taxon>Bacteria</taxon>
        <taxon>Bacillati</taxon>
        <taxon>Actinomycetota</taxon>
        <taxon>Actinomycetes</taxon>
        <taxon>Micrococcales</taxon>
        <taxon>Micrococcaceae</taxon>
        <taxon>Nesterenkonia</taxon>
    </lineage>
</organism>
<comment type="caution">
    <text evidence="2">The sequence shown here is derived from an EMBL/GenBank/DDBJ whole genome shotgun (WGS) entry which is preliminary data.</text>
</comment>
<evidence type="ECO:0000313" key="3">
    <source>
        <dbReference type="Proteomes" id="UP001500368"/>
    </source>
</evidence>
<gene>
    <name evidence="2" type="ORF">GCM10025790_10530</name>
</gene>
<evidence type="ECO:0000313" key="2">
    <source>
        <dbReference type="EMBL" id="GAA4916967.1"/>
    </source>
</evidence>
<keyword evidence="1" id="KW-0472">Membrane</keyword>
<dbReference type="RefSeq" id="WP_345477020.1">
    <property type="nucleotide sequence ID" value="NZ_BAABLW010000005.1"/>
</dbReference>
<evidence type="ECO:0000256" key="1">
    <source>
        <dbReference type="SAM" id="Phobius"/>
    </source>
</evidence>
<protein>
    <submittedName>
        <fullName evidence="2">Uncharacterized protein</fullName>
    </submittedName>
</protein>
<keyword evidence="1" id="KW-0812">Transmembrane</keyword>
<keyword evidence="3" id="KW-1185">Reference proteome</keyword>
<accession>A0ABP9FUW7</accession>
<sequence length="122" mass="12824">MSVSTNAALTVVADAVGAVSVGLGGFLAIAPLTGGRRLGLEETTLEGRRILGTADLALGIAIIAGRSSPQRWRTVAARSLLHLVFAREYMRNIRKRHAVGMCALFAVDAGIALGLRKEQRSA</sequence>
<dbReference type="Proteomes" id="UP001500368">
    <property type="component" value="Unassembled WGS sequence"/>
</dbReference>
<dbReference type="EMBL" id="BAABLW010000005">
    <property type="protein sequence ID" value="GAA4916967.1"/>
    <property type="molecule type" value="Genomic_DNA"/>
</dbReference>
<proteinExistence type="predicted"/>
<name>A0ABP9FUW7_9MICC</name>
<keyword evidence="1" id="KW-1133">Transmembrane helix</keyword>
<feature type="transmembrane region" description="Helical" evidence="1">
    <location>
        <begin position="7"/>
        <end position="30"/>
    </location>
</feature>
<reference evidence="3" key="1">
    <citation type="journal article" date="2019" name="Int. J. Syst. Evol. Microbiol.">
        <title>The Global Catalogue of Microorganisms (GCM) 10K type strain sequencing project: providing services to taxonomists for standard genome sequencing and annotation.</title>
        <authorList>
            <consortium name="The Broad Institute Genomics Platform"/>
            <consortium name="The Broad Institute Genome Sequencing Center for Infectious Disease"/>
            <person name="Wu L."/>
            <person name="Ma J."/>
        </authorList>
    </citation>
    <scope>NUCLEOTIDE SEQUENCE [LARGE SCALE GENOMIC DNA]</scope>
    <source>
        <strain evidence="3">JCM 19129</strain>
    </source>
</reference>